<dbReference type="InterPro" id="IPR011051">
    <property type="entry name" value="RmlC_Cupin_sf"/>
</dbReference>
<gene>
    <name evidence="2" type="ORF">SAMN05444388_10619</name>
</gene>
<evidence type="ECO:0000313" key="2">
    <source>
        <dbReference type="EMBL" id="SHH04357.1"/>
    </source>
</evidence>
<proteinExistence type="predicted"/>
<evidence type="ECO:0000313" key="3">
    <source>
        <dbReference type="Proteomes" id="UP000184112"/>
    </source>
</evidence>
<organism evidence="2 3">
    <name type="scientific">Flavobacterium johnsoniae</name>
    <name type="common">Cytophaga johnsonae</name>
    <dbReference type="NCBI Taxonomy" id="986"/>
    <lineage>
        <taxon>Bacteria</taxon>
        <taxon>Pseudomonadati</taxon>
        <taxon>Bacteroidota</taxon>
        <taxon>Flavobacteriia</taxon>
        <taxon>Flavobacteriales</taxon>
        <taxon>Flavobacteriaceae</taxon>
        <taxon>Flavobacterium</taxon>
    </lineage>
</organism>
<feature type="domain" description="Sugar 3,4-ketoisomerase QdtA cupin" evidence="1">
    <location>
        <begin position="16"/>
        <end position="142"/>
    </location>
</feature>
<protein>
    <submittedName>
        <fullName evidence="2">WxcM-like, C-terminal</fullName>
    </submittedName>
</protein>
<dbReference type="InterPro" id="IPR014710">
    <property type="entry name" value="RmlC-like_jellyroll"/>
</dbReference>
<dbReference type="Pfam" id="PF05523">
    <property type="entry name" value="FdtA"/>
    <property type="match status" value="1"/>
</dbReference>
<dbReference type="RefSeq" id="WP_073409810.1">
    <property type="nucleotide sequence ID" value="NZ_CP158862.1"/>
</dbReference>
<dbReference type="EMBL" id="FQWH01000006">
    <property type="protein sequence ID" value="SHH04357.1"/>
    <property type="molecule type" value="Genomic_DNA"/>
</dbReference>
<dbReference type="Gene3D" id="2.60.120.10">
    <property type="entry name" value="Jelly Rolls"/>
    <property type="match status" value="1"/>
</dbReference>
<dbReference type="AlphaFoldDB" id="A0A1M5PR71"/>
<dbReference type="SUPFAM" id="SSF51182">
    <property type="entry name" value="RmlC-like cupins"/>
    <property type="match status" value="1"/>
</dbReference>
<dbReference type="CDD" id="cd20292">
    <property type="entry name" value="cupin_QdtA-like"/>
    <property type="match status" value="1"/>
</dbReference>
<dbReference type="Proteomes" id="UP000184112">
    <property type="component" value="Unassembled WGS sequence"/>
</dbReference>
<reference evidence="2 3" key="1">
    <citation type="submission" date="2016-11" db="EMBL/GenBank/DDBJ databases">
        <authorList>
            <person name="Jaros S."/>
            <person name="Januszkiewicz K."/>
            <person name="Wedrychowicz H."/>
        </authorList>
    </citation>
    <scope>NUCLEOTIDE SEQUENCE [LARGE SCALE GENOMIC DNA]</scope>
    <source>
        <strain evidence="2 3">DSM 6792</strain>
    </source>
</reference>
<sequence length="145" mass="16859">MKNLKERDMKINNNRIQIISIPKIEERRGNLSVIENETIPFDIKRVYYLYDVPTGSERGGHAHKDLQQFLVALSGSFDVVLNDGKEEQIITLNKPYEGLLINSGIWRELRNFSSGSICLVVASEVYIEEDYIRDFDEFLEYANRK</sequence>
<accession>A0A1M5PR71</accession>
<name>A0A1M5PR71_FLAJO</name>
<dbReference type="InterPro" id="IPR008894">
    <property type="entry name" value="QdtA_cupin_dom"/>
</dbReference>
<evidence type="ECO:0000259" key="1">
    <source>
        <dbReference type="Pfam" id="PF05523"/>
    </source>
</evidence>